<proteinExistence type="predicted"/>
<accession>A0ABN1I4W7</accession>
<evidence type="ECO:0000313" key="2">
    <source>
        <dbReference type="Proteomes" id="UP001499915"/>
    </source>
</evidence>
<sequence>MKKVAILQSNYIPWKGYFDLINTVDEFIVYDEVQYTKRDWRNRNKIKGPEGLQWLSVPVEVKGKFHQKICDVRITDKAIFKKHWMTINQFYRKAEFYKDYSDVFEEYYLGSTSDYISEINISLIRRINNILGIETKISSSRDYIFSGGKTEKIIEICKQSGADIYLSGPAAKGYFDTDMAEKEGIKVEWFDYSGYPEYRQLYGRFVHGVTILDLIFNEGPNAVCYMKSFQNGH</sequence>
<dbReference type="RefSeq" id="WP_343804284.1">
    <property type="nucleotide sequence ID" value="NZ_BAAAET010000002.1"/>
</dbReference>
<comment type="caution">
    <text evidence="1">The sequence shown here is derived from an EMBL/GenBank/DDBJ whole genome shotgun (WGS) entry which is preliminary data.</text>
</comment>
<evidence type="ECO:0000313" key="1">
    <source>
        <dbReference type="EMBL" id="GAA0688750.1"/>
    </source>
</evidence>
<keyword evidence="2" id="KW-1185">Reference proteome</keyword>
<reference evidence="1 2" key="1">
    <citation type="journal article" date="2019" name="Int. J. Syst. Evol. Microbiol.">
        <title>The Global Catalogue of Microorganisms (GCM) 10K type strain sequencing project: providing services to taxonomists for standard genome sequencing and annotation.</title>
        <authorList>
            <consortium name="The Broad Institute Genomics Platform"/>
            <consortium name="The Broad Institute Genome Sequencing Center for Infectious Disease"/>
            <person name="Wu L."/>
            <person name="Ma J."/>
        </authorList>
    </citation>
    <scope>NUCLEOTIDE SEQUENCE [LARGE SCALE GENOMIC DNA]</scope>
    <source>
        <strain evidence="1 2">JCM 15134</strain>
    </source>
</reference>
<organism evidence="1 2">
    <name type="scientific">Marinobacterium maritimum</name>
    <dbReference type="NCBI Taxonomy" id="500162"/>
    <lineage>
        <taxon>Bacteria</taxon>
        <taxon>Pseudomonadati</taxon>
        <taxon>Pseudomonadota</taxon>
        <taxon>Gammaproteobacteria</taxon>
        <taxon>Oceanospirillales</taxon>
        <taxon>Oceanospirillaceae</taxon>
        <taxon>Marinobacterium</taxon>
    </lineage>
</organism>
<name>A0ABN1I4W7_9GAMM</name>
<dbReference type="InterPro" id="IPR014985">
    <property type="entry name" value="WbqC"/>
</dbReference>
<dbReference type="Proteomes" id="UP001499915">
    <property type="component" value="Unassembled WGS sequence"/>
</dbReference>
<protein>
    <submittedName>
        <fullName evidence="1">WbqC family protein</fullName>
    </submittedName>
</protein>
<gene>
    <name evidence="1" type="ORF">GCM10009104_13760</name>
</gene>
<dbReference type="Pfam" id="PF08889">
    <property type="entry name" value="WbqC"/>
    <property type="match status" value="1"/>
</dbReference>
<dbReference type="EMBL" id="BAAAET010000002">
    <property type="protein sequence ID" value="GAA0688750.1"/>
    <property type="molecule type" value="Genomic_DNA"/>
</dbReference>